<keyword evidence="4" id="KW-1185">Reference proteome</keyword>
<accession>A0AAD8LYK3</accession>
<dbReference type="InterPro" id="IPR044822">
    <property type="entry name" value="Myb_DNA-bind_4"/>
</dbReference>
<dbReference type="PANTHER" id="PTHR31307">
    <property type="entry name" value="TRIHELIX TRANSCRIPTION FACTOR ASIL2"/>
    <property type="match status" value="1"/>
</dbReference>
<dbReference type="AlphaFoldDB" id="A0AAD8LYK3"/>
<dbReference type="Proteomes" id="UP001237642">
    <property type="component" value="Unassembled WGS sequence"/>
</dbReference>
<gene>
    <name evidence="3" type="ORF">POM88_052327</name>
</gene>
<name>A0AAD8LYK3_9APIA</name>
<dbReference type="Pfam" id="PF13837">
    <property type="entry name" value="Myb_DNA-bind_4"/>
    <property type="match status" value="1"/>
</dbReference>
<dbReference type="Gene3D" id="1.10.10.60">
    <property type="entry name" value="Homeodomain-like"/>
    <property type="match status" value="1"/>
</dbReference>
<feature type="region of interest" description="Disordered" evidence="1">
    <location>
        <begin position="162"/>
        <end position="183"/>
    </location>
</feature>
<evidence type="ECO:0000259" key="2">
    <source>
        <dbReference type="Pfam" id="PF13837"/>
    </source>
</evidence>
<dbReference type="FunFam" id="1.10.10.60:FF:000152">
    <property type="entry name" value="Trihelix transcription factor ASIL2"/>
    <property type="match status" value="1"/>
</dbReference>
<feature type="compositionally biased region" description="Acidic residues" evidence="1">
    <location>
        <begin position="166"/>
        <end position="179"/>
    </location>
</feature>
<evidence type="ECO:0000256" key="1">
    <source>
        <dbReference type="SAM" id="MobiDB-lite"/>
    </source>
</evidence>
<dbReference type="EMBL" id="JAUIZM010000013">
    <property type="protein sequence ID" value="KAK1353192.1"/>
    <property type="molecule type" value="Genomic_DNA"/>
</dbReference>
<sequence>MASPSSTKKPQPLPWTHQETKNLIQSYQDKWYSLKKGQLKSFQWEQVCLAVAARCGYNQPSKSATQCRHKIEKLRKRYRAERLKPYPDSWPYFHLMDSMETGPFPITMMARRFRGNENESDDSDLDCNLNKSRSINHIVKGSDCSNVERNVRDFGVLRKPKRKDFNEEEDDDGEEEEEGQETRVVTELAVQIRMFAENFVKVEQKKVQMMRETAKYQMEMENKRMKMIVEAQRKIVDTIHEAFNTSHKKMKTAS</sequence>
<comment type="caution">
    <text evidence="3">The sequence shown here is derived from an EMBL/GenBank/DDBJ whole genome shotgun (WGS) entry which is preliminary data.</text>
</comment>
<reference evidence="3" key="2">
    <citation type="submission" date="2023-05" db="EMBL/GenBank/DDBJ databases">
        <authorList>
            <person name="Schelkunov M.I."/>
        </authorList>
    </citation>
    <scope>NUCLEOTIDE SEQUENCE</scope>
    <source>
        <strain evidence="3">Hsosn_3</strain>
        <tissue evidence="3">Leaf</tissue>
    </source>
</reference>
<reference evidence="3" key="1">
    <citation type="submission" date="2023-02" db="EMBL/GenBank/DDBJ databases">
        <title>Genome of toxic invasive species Heracleum sosnowskyi carries increased number of genes despite the absence of recent whole-genome duplications.</title>
        <authorList>
            <person name="Schelkunov M."/>
            <person name="Shtratnikova V."/>
            <person name="Makarenko M."/>
            <person name="Klepikova A."/>
            <person name="Omelchenko D."/>
            <person name="Novikova G."/>
            <person name="Obukhova E."/>
            <person name="Bogdanov V."/>
            <person name="Penin A."/>
            <person name="Logacheva M."/>
        </authorList>
    </citation>
    <scope>NUCLEOTIDE SEQUENCE</scope>
    <source>
        <strain evidence="3">Hsosn_3</strain>
        <tissue evidence="3">Leaf</tissue>
    </source>
</reference>
<dbReference type="InterPro" id="IPR044823">
    <property type="entry name" value="ASIL1/2-like"/>
</dbReference>
<evidence type="ECO:0000313" key="4">
    <source>
        <dbReference type="Proteomes" id="UP001237642"/>
    </source>
</evidence>
<evidence type="ECO:0000313" key="3">
    <source>
        <dbReference type="EMBL" id="KAK1353192.1"/>
    </source>
</evidence>
<dbReference type="PANTHER" id="PTHR31307:SF3">
    <property type="entry name" value="HOMEODOMAIN-LIKE SUPERFAMILY PROTEIN"/>
    <property type="match status" value="1"/>
</dbReference>
<protein>
    <submittedName>
        <fullName evidence="3">Trihelix transcription factor ASIL2</fullName>
    </submittedName>
</protein>
<proteinExistence type="predicted"/>
<feature type="domain" description="Myb/SANT-like DNA-binding" evidence="2">
    <location>
        <begin position="15"/>
        <end position="99"/>
    </location>
</feature>
<organism evidence="3 4">
    <name type="scientific">Heracleum sosnowskyi</name>
    <dbReference type="NCBI Taxonomy" id="360622"/>
    <lineage>
        <taxon>Eukaryota</taxon>
        <taxon>Viridiplantae</taxon>
        <taxon>Streptophyta</taxon>
        <taxon>Embryophyta</taxon>
        <taxon>Tracheophyta</taxon>
        <taxon>Spermatophyta</taxon>
        <taxon>Magnoliopsida</taxon>
        <taxon>eudicotyledons</taxon>
        <taxon>Gunneridae</taxon>
        <taxon>Pentapetalae</taxon>
        <taxon>asterids</taxon>
        <taxon>campanulids</taxon>
        <taxon>Apiales</taxon>
        <taxon>Apiaceae</taxon>
        <taxon>Apioideae</taxon>
        <taxon>apioid superclade</taxon>
        <taxon>Tordylieae</taxon>
        <taxon>Tordyliinae</taxon>
        <taxon>Heracleum</taxon>
    </lineage>
</organism>